<name>A0ABQ9GHN6_9NEOP</name>
<feature type="compositionally biased region" description="Polar residues" evidence="1">
    <location>
        <begin position="180"/>
        <end position="191"/>
    </location>
</feature>
<evidence type="ECO:0000313" key="3">
    <source>
        <dbReference type="Proteomes" id="UP001159363"/>
    </source>
</evidence>
<comment type="caution">
    <text evidence="2">The sequence shown here is derived from an EMBL/GenBank/DDBJ whole genome shotgun (WGS) entry which is preliminary data.</text>
</comment>
<evidence type="ECO:0000256" key="1">
    <source>
        <dbReference type="SAM" id="MobiDB-lite"/>
    </source>
</evidence>
<gene>
    <name evidence="2" type="ORF">PR048_027833</name>
</gene>
<organism evidence="2 3">
    <name type="scientific">Dryococelus australis</name>
    <dbReference type="NCBI Taxonomy" id="614101"/>
    <lineage>
        <taxon>Eukaryota</taxon>
        <taxon>Metazoa</taxon>
        <taxon>Ecdysozoa</taxon>
        <taxon>Arthropoda</taxon>
        <taxon>Hexapoda</taxon>
        <taxon>Insecta</taxon>
        <taxon>Pterygota</taxon>
        <taxon>Neoptera</taxon>
        <taxon>Polyneoptera</taxon>
        <taxon>Phasmatodea</taxon>
        <taxon>Verophasmatodea</taxon>
        <taxon>Anareolatae</taxon>
        <taxon>Phasmatidae</taxon>
        <taxon>Eurycanthinae</taxon>
        <taxon>Dryococelus</taxon>
    </lineage>
</organism>
<dbReference type="Proteomes" id="UP001159363">
    <property type="component" value="Chromosome 11"/>
</dbReference>
<evidence type="ECO:0008006" key="4">
    <source>
        <dbReference type="Google" id="ProtNLM"/>
    </source>
</evidence>
<protein>
    <recommendedName>
        <fullName evidence="4">Tesmin/TSO1-like CXC domain-containing protein</fullName>
    </recommendedName>
</protein>
<accession>A0ABQ9GHN6</accession>
<sequence length="191" mass="21407">MLIDKLAAQCFHVKHAVEDADPFIVSAEIYLAEQGRTAVILGKTFIDPDATPDQVQVWKNNFLIPQQWGWKTTKHGLLPNAIEQPQELLNKIVCTRRKGCRAACSCRKSGIKCLVICTQCKGHTCTNSPSEDEGLQVDVTSYEKEVSITEDRLSFDPFLDEELHANTEMVQLEDLEEDTSSPSSSKLIKKQ</sequence>
<keyword evidence="3" id="KW-1185">Reference proteome</keyword>
<reference evidence="2 3" key="1">
    <citation type="submission" date="2023-02" db="EMBL/GenBank/DDBJ databases">
        <title>LHISI_Scaffold_Assembly.</title>
        <authorList>
            <person name="Stuart O.P."/>
            <person name="Cleave R."/>
            <person name="Magrath M.J.L."/>
            <person name="Mikheyev A.S."/>
        </authorList>
    </citation>
    <scope>NUCLEOTIDE SEQUENCE [LARGE SCALE GENOMIC DNA]</scope>
    <source>
        <strain evidence="2">Daus_M_001</strain>
        <tissue evidence="2">Leg muscle</tissue>
    </source>
</reference>
<dbReference type="EMBL" id="JARBHB010000012">
    <property type="protein sequence ID" value="KAJ8871511.1"/>
    <property type="molecule type" value="Genomic_DNA"/>
</dbReference>
<evidence type="ECO:0000313" key="2">
    <source>
        <dbReference type="EMBL" id="KAJ8871511.1"/>
    </source>
</evidence>
<feature type="region of interest" description="Disordered" evidence="1">
    <location>
        <begin position="171"/>
        <end position="191"/>
    </location>
</feature>
<proteinExistence type="predicted"/>